<evidence type="ECO:0000313" key="3">
    <source>
        <dbReference type="EMBL" id="TCD60693.1"/>
    </source>
</evidence>
<feature type="region of interest" description="Disordered" evidence="1">
    <location>
        <begin position="1"/>
        <end position="85"/>
    </location>
</feature>
<feature type="domain" description="DUF6593" evidence="2">
    <location>
        <begin position="126"/>
        <end position="280"/>
    </location>
</feature>
<gene>
    <name evidence="3" type="ORF">EIP91_009660</name>
</gene>
<comment type="caution">
    <text evidence="3">The sequence shown here is derived from an EMBL/GenBank/DDBJ whole genome shotgun (WGS) entry which is preliminary data.</text>
</comment>
<dbReference type="OrthoDB" id="3174721at2759"/>
<proteinExistence type="predicted"/>
<feature type="compositionally biased region" description="Low complexity" evidence="1">
    <location>
        <begin position="1"/>
        <end position="13"/>
    </location>
</feature>
<dbReference type="EMBL" id="RWJN01000558">
    <property type="protein sequence ID" value="TCD60693.1"/>
    <property type="molecule type" value="Genomic_DNA"/>
</dbReference>
<evidence type="ECO:0000259" key="2">
    <source>
        <dbReference type="Pfam" id="PF20236"/>
    </source>
</evidence>
<dbReference type="InterPro" id="IPR046528">
    <property type="entry name" value="DUF6593"/>
</dbReference>
<name>A0A4R0R417_9APHY</name>
<evidence type="ECO:0000256" key="1">
    <source>
        <dbReference type="SAM" id="MobiDB-lite"/>
    </source>
</evidence>
<protein>
    <recommendedName>
        <fullName evidence="2">DUF6593 domain-containing protein</fullName>
    </recommendedName>
</protein>
<sequence>MSMFRRSFSNLRLSRADSIATTANPPPGYYESSQDQRIDEVDFDPQELRSSTPEDRQSHHTTSSETQSTEPAPPAPPPPPVVLTWAPDLPAEQTANPPNVHVDLPVTVTYTFSPIGSSSMVLVPPSTAINRDTRPLYHISWREDYWLAGNNITTIRRGGSENGQFVAEFNLKGDQKGASVRMGTYEEQWIGEVFKPRNGNHQKWRYNDHTPALYWDKRIHVKSCSLTANNGEIIARFAPPNYNVRNIGTQVSKLEVRPAGQDQVLCDHILVSALILERLRVLRDTNSR</sequence>
<organism evidence="3 4">
    <name type="scientific">Steccherinum ochraceum</name>
    <dbReference type="NCBI Taxonomy" id="92696"/>
    <lineage>
        <taxon>Eukaryota</taxon>
        <taxon>Fungi</taxon>
        <taxon>Dikarya</taxon>
        <taxon>Basidiomycota</taxon>
        <taxon>Agaricomycotina</taxon>
        <taxon>Agaricomycetes</taxon>
        <taxon>Polyporales</taxon>
        <taxon>Steccherinaceae</taxon>
        <taxon>Steccherinum</taxon>
    </lineage>
</organism>
<dbReference type="Proteomes" id="UP000292702">
    <property type="component" value="Unassembled WGS sequence"/>
</dbReference>
<feature type="compositionally biased region" description="Pro residues" evidence="1">
    <location>
        <begin position="71"/>
        <end position="81"/>
    </location>
</feature>
<keyword evidence="4" id="KW-1185">Reference proteome</keyword>
<dbReference type="AlphaFoldDB" id="A0A4R0R417"/>
<evidence type="ECO:0000313" key="4">
    <source>
        <dbReference type="Proteomes" id="UP000292702"/>
    </source>
</evidence>
<feature type="compositionally biased region" description="Low complexity" evidence="1">
    <location>
        <begin position="60"/>
        <end position="70"/>
    </location>
</feature>
<dbReference type="Pfam" id="PF20236">
    <property type="entry name" value="DUF6593"/>
    <property type="match status" value="1"/>
</dbReference>
<reference evidence="3 4" key="1">
    <citation type="submission" date="2018-11" db="EMBL/GenBank/DDBJ databases">
        <title>Genome assembly of Steccherinum ochraceum LE-BIN_3174, the white-rot fungus of the Steccherinaceae family (The Residual Polyporoid clade, Polyporales, Basidiomycota).</title>
        <authorList>
            <person name="Fedorova T.V."/>
            <person name="Glazunova O.A."/>
            <person name="Landesman E.O."/>
            <person name="Moiseenko K.V."/>
            <person name="Psurtseva N.V."/>
            <person name="Savinova O.S."/>
            <person name="Shakhova N.V."/>
            <person name="Tyazhelova T.V."/>
            <person name="Vasina D.V."/>
        </authorList>
    </citation>
    <scope>NUCLEOTIDE SEQUENCE [LARGE SCALE GENOMIC DNA]</scope>
    <source>
        <strain evidence="3 4">LE-BIN_3174</strain>
    </source>
</reference>
<accession>A0A4R0R417</accession>